<feature type="region of interest" description="Disordered" evidence="2">
    <location>
        <begin position="84"/>
        <end position="105"/>
    </location>
</feature>
<evidence type="ECO:0000256" key="2">
    <source>
        <dbReference type="SAM" id="MobiDB-lite"/>
    </source>
</evidence>
<reference evidence="3" key="1">
    <citation type="submission" date="2021-12" db="EMBL/GenBank/DDBJ databases">
        <title>Prjna785345.</title>
        <authorList>
            <person name="Rujirawat T."/>
            <person name="Krajaejun T."/>
        </authorList>
    </citation>
    <scope>NUCLEOTIDE SEQUENCE</scope>
    <source>
        <strain evidence="3">Pi057C3</strain>
    </source>
</reference>
<feature type="coiled-coil region" evidence="1">
    <location>
        <begin position="488"/>
        <end position="515"/>
    </location>
</feature>
<feature type="region of interest" description="Disordered" evidence="2">
    <location>
        <begin position="617"/>
        <end position="643"/>
    </location>
</feature>
<feature type="compositionally biased region" description="Polar residues" evidence="2">
    <location>
        <begin position="996"/>
        <end position="1005"/>
    </location>
</feature>
<gene>
    <name evidence="3" type="ORF">P43SY_008758</name>
</gene>
<evidence type="ECO:0000313" key="3">
    <source>
        <dbReference type="EMBL" id="KAJ0396076.1"/>
    </source>
</evidence>
<evidence type="ECO:0000256" key="1">
    <source>
        <dbReference type="SAM" id="Coils"/>
    </source>
</evidence>
<keyword evidence="4" id="KW-1185">Reference proteome</keyword>
<dbReference type="AlphaFoldDB" id="A0AAD5LC68"/>
<organism evidence="3 4">
    <name type="scientific">Pythium insidiosum</name>
    <name type="common">Pythiosis disease agent</name>
    <dbReference type="NCBI Taxonomy" id="114742"/>
    <lineage>
        <taxon>Eukaryota</taxon>
        <taxon>Sar</taxon>
        <taxon>Stramenopiles</taxon>
        <taxon>Oomycota</taxon>
        <taxon>Peronosporomycetes</taxon>
        <taxon>Pythiales</taxon>
        <taxon>Pythiaceae</taxon>
        <taxon>Pythium</taxon>
    </lineage>
</organism>
<dbReference type="Proteomes" id="UP001209570">
    <property type="component" value="Unassembled WGS sequence"/>
</dbReference>
<accession>A0AAD5LC68</accession>
<protein>
    <submittedName>
        <fullName evidence="3">Uncharacterized protein</fullName>
    </submittedName>
</protein>
<feature type="region of interest" description="Disordered" evidence="2">
    <location>
        <begin position="837"/>
        <end position="885"/>
    </location>
</feature>
<evidence type="ECO:0000313" key="4">
    <source>
        <dbReference type="Proteomes" id="UP001209570"/>
    </source>
</evidence>
<feature type="region of interest" description="Disordered" evidence="2">
    <location>
        <begin position="980"/>
        <end position="1005"/>
    </location>
</feature>
<sequence>MEVIVNSDDAEAAASPAPAIARPTMPAPLSPGPRDALRLFTIDLSPLESRLDDMVARLATLEMALLQNVAQAPAPVAIGTGDEAVGAEIPPRSNPPPPSTSSATPLVSISDVAKELEGIRALHLRLRIDHETARSGLQLDVESLRELVARMPQHADLHNARVEMETRVTSALNVWQQRDAADLLRRVDLALATHDVNENSWKAQFEEVMQSRINDMWAAQEALAHETRGTLELLQRDVISLEDTLRETRSGLQSAQQSLGELTQRMATQEREREAQDTAIIELHAMLHDAKRLADSRDAALNQRLHELLTRLDDDKAQRDLRETEYDTWRRAVDRTQQSHTDQLVQRLAAHTAHQEQLQLMDTVMTRHTAELGRLAEYLHRNDVRLGALDGRLVQSEKQHVSLTNVLQETHQALQGHVTETQQSFEHAANERLALRRSTNDVSITIQEVQQSLHAVSKLASTTELALTRTANEIPRLHAMVAAQGSTLGKARQQIDQVSEELTTARRVTKQLEQRLGEHESISASRMLELSNRDDETAQALAATQQSMKQSRQELDEEITYNARMIQQLNTMVDTLAIAEGSTATSTGAHEDRMARFALQCAELGLQLEHFVAAPGGARGGEATSEDPTTASLAGGGGGTQPRDEVTRELAVLLARVVRFLGSGVAVDQNRYFLSSKRLVASSNGGGAHLVLEAAPASVLDSFRAAKVSTFVSRMRSQLDELAPVASTTKHIIAWRDHFSRQVAYVLTFGLANLFPNVGRPRNPHDRRADRLGTCIACDRPLDVESRDEDDGTDQRRRRARSESLVDEEDMMRRSIIANDPEVERLDDQRMRRTRLLSSSVSALPQDTPPAAAEAFRHKVDTRSQVKGRSGGSSSYQQTLQSKAAVHHAPGTAEYVYRAGFRLPRPSSASPAAGKSASSPAELAALTALVASSSAPMADDRADPKVLDDNVTSCLERVALAGGREPVAIPRTGTAAVVRPMSAPHRAKSLPRLEPATSTSIESSG</sequence>
<name>A0AAD5LC68_PYTIN</name>
<proteinExistence type="predicted"/>
<comment type="caution">
    <text evidence="3">The sequence shown here is derived from an EMBL/GenBank/DDBJ whole genome shotgun (WGS) entry which is preliminary data.</text>
</comment>
<keyword evidence="1" id="KW-0175">Coiled coil</keyword>
<dbReference type="EMBL" id="JAKCXM010000312">
    <property type="protein sequence ID" value="KAJ0396076.1"/>
    <property type="molecule type" value="Genomic_DNA"/>
</dbReference>
<feature type="region of interest" description="Disordered" evidence="2">
    <location>
        <begin position="784"/>
        <end position="813"/>
    </location>
</feature>
<feature type="compositionally biased region" description="Basic and acidic residues" evidence="2">
    <location>
        <begin position="855"/>
        <end position="864"/>
    </location>
</feature>
<feature type="compositionally biased region" description="Polar residues" evidence="2">
    <location>
        <begin position="865"/>
        <end position="882"/>
    </location>
</feature>